<dbReference type="Proteomes" id="UP001519887">
    <property type="component" value="Unassembled WGS sequence"/>
</dbReference>
<accession>A0ABS7CKP5</accession>
<name>A0ABS7CKP5_9BACL</name>
<keyword evidence="2" id="KW-0547">Nucleotide-binding</keyword>
<sequence>FNRFYHQERILSETPEATRAKLVLVAACAKVIRSGLTVLGLQSPRQI</sequence>
<evidence type="ECO:0000313" key="6">
    <source>
        <dbReference type="Proteomes" id="UP001519887"/>
    </source>
</evidence>
<gene>
    <name evidence="5" type="ORF">K0U00_45085</name>
</gene>
<proteinExistence type="predicted"/>
<dbReference type="SUPFAM" id="SSF47323">
    <property type="entry name" value="Anticodon-binding domain of a subclass of class I aminoacyl-tRNA synthetases"/>
    <property type="match status" value="1"/>
</dbReference>
<dbReference type="InterPro" id="IPR008909">
    <property type="entry name" value="DALR_anticod-bd"/>
</dbReference>
<evidence type="ECO:0000313" key="5">
    <source>
        <dbReference type="EMBL" id="MBW7461255.1"/>
    </source>
</evidence>
<protein>
    <recommendedName>
        <fullName evidence="4">DALR anticodon binding domain-containing protein</fullName>
    </recommendedName>
</protein>
<keyword evidence="3" id="KW-0067">ATP-binding</keyword>
<reference evidence="5 6" key="1">
    <citation type="submission" date="2021-07" db="EMBL/GenBank/DDBJ databases">
        <title>Paenibacillus radiodurans sp. nov., isolated from the southeastern edge of Tengger Desert.</title>
        <authorList>
            <person name="Zhang G."/>
        </authorList>
    </citation>
    <scope>NUCLEOTIDE SEQUENCE [LARGE SCALE GENOMIC DNA]</scope>
    <source>
        <strain evidence="5 6">CCM 7311</strain>
    </source>
</reference>
<keyword evidence="1" id="KW-0436">Ligase</keyword>
<dbReference type="EMBL" id="JAHZIK010002802">
    <property type="protein sequence ID" value="MBW7461255.1"/>
    <property type="molecule type" value="Genomic_DNA"/>
</dbReference>
<dbReference type="InterPro" id="IPR009080">
    <property type="entry name" value="tRNAsynth_Ia_anticodon-bd"/>
</dbReference>
<comment type="caution">
    <text evidence="5">The sequence shown here is derived from an EMBL/GenBank/DDBJ whole genome shotgun (WGS) entry which is preliminary data.</text>
</comment>
<evidence type="ECO:0000259" key="4">
    <source>
        <dbReference type="Pfam" id="PF05746"/>
    </source>
</evidence>
<evidence type="ECO:0000256" key="2">
    <source>
        <dbReference type="ARBA" id="ARBA00022741"/>
    </source>
</evidence>
<dbReference type="Gene3D" id="1.10.730.10">
    <property type="entry name" value="Isoleucyl-tRNA Synthetase, Domain 1"/>
    <property type="match status" value="1"/>
</dbReference>
<keyword evidence="6" id="KW-1185">Reference proteome</keyword>
<dbReference type="Pfam" id="PF05746">
    <property type="entry name" value="DALR_1"/>
    <property type="match status" value="1"/>
</dbReference>
<organism evidence="5 6">
    <name type="scientific">Paenibacillus sepulcri</name>
    <dbReference type="NCBI Taxonomy" id="359917"/>
    <lineage>
        <taxon>Bacteria</taxon>
        <taxon>Bacillati</taxon>
        <taxon>Bacillota</taxon>
        <taxon>Bacilli</taxon>
        <taxon>Bacillales</taxon>
        <taxon>Paenibacillaceae</taxon>
        <taxon>Paenibacillus</taxon>
    </lineage>
</organism>
<evidence type="ECO:0000256" key="3">
    <source>
        <dbReference type="ARBA" id="ARBA00022840"/>
    </source>
</evidence>
<evidence type="ECO:0000256" key="1">
    <source>
        <dbReference type="ARBA" id="ARBA00022598"/>
    </source>
</evidence>
<feature type="domain" description="DALR anticodon binding" evidence="4">
    <location>
        <begin position="1"/>
        <end position="46"/>
    </location>
</feature>
<feature type="non-terminal residue" evidence="5">
    <location>
        <position position="1"/>
    </location>
</feature>